<feature type="transmembrane region" description="Helical" evidence="7">
    <location>
        <begin position="26"/>
        <end position="48"/>
    </location>
</feature>
<comment type="caution">
    <text evidence="9">The sequence shown here is derived from an EMBL/GenBank/DDBJ whole genome shotgun (WGS) entry which is preliminary data.</text>
</comment>
<evidence type="ECO:0000256" key="4">
    <source>
        <dbReference type="ARBA" id="ARBA00022692"/>
    </source>
</evidence>
<feature type="transmembrane region" description="Helical" evidence="7">
    <location>
        <begin position="158"/>
        <end position="180"/>
    </location>
</feature>
<evidence type="ECO:0000313" key="9">
    <source>
        <dbReference type="EMBL" id="MFE4107363.1"/>
    </source>
</evidence>
<dbReference type="Gene3D" id="1.10.3720.10">
    <property type="entry name" value="MetI-like"/>
    <property type="match status" value="1"/>
</dbReference>
<dbReference type="RefSeq" id="WP_377966005.1">
    <property type="nucleotide sequence ID" value="NZ_JBHZOL010000086.1"/>
</dbReference>
<evidence type="ECO:0000259" key="8">
    <source>
        <dbReference type="PROSITE" id="PS50928"/>
    </source>
</evidence>
<feature type="domain" description="ABC transmembrane type-1" evidence="8">
    <location>
        <begin position="87"/>
        <end position="287"/>
    </location>
</feature>
<evidence type="ECO:0000256" key="2">
    <source>
        <dbReference type="ARBA" id="ARBA00022448"/>
    </source>
</evidence>
<gene>
    <name evidence="9" type="ORF">ACFVKH_13810</name>
</gene>
<evidence type="ECO:0000256" key="6">
    <source>
        <dbReference type="ARBA" id="ARBA00023136"/>
    </source>
</evidence>
<dbReference type="InterPro" id="IPR050366">
    <property type="entry name" value="BP-dependent_transpt_permease"/>
</dbReference>
<evidence type="ECO:0000256" key="3">
    <source>
        <dbReference type="ARBA" id="ARBA00022475"/>
    </source>
</evidence>
<dbReference type="SUPFAM" id="SSF161098">
    <property type="entry name" value="MetI-like"/>
    <property type="match status" value="1"/>
</dbReference>
<keyword evidence="10" id="KW-1185">Reference proteome</keyword>
<dbReference type="InterPro" id="IPR035906">
    <property type="entry name" value="MetI-like_sf"/>
</dbReference>
<keyword evidence="2 7" id="KW-0813">Transport</keyword>
<keyword evidence="5 7" id="KW-1133">Transmembrane helix</keyword>
<evidence type="ECO:0000256" key="5">
    <source>
        <dbReference type="ARBA" id="ARBA00022989"/>
    </source>
</evidence>
<comment type="similarity">
    <text evidence="7">Belongs to the binding-protein-dependent transport system permease family.</text>
</comment>
<dbReference type="PROSITE" id="PS50928">
    <property type="entry name" value="ABC_TM1"/>
    <property type="match status" value="1"/>
</dbReference>
<evidence type="ECO:0000256" key="1">
    <source>
        <dbReference type="ARBA" id="ARBA00004651"/>
    </source>
</evidence>
<feature type="transmembrane region" description="Helical" evidence="7">
    <location>
        <begin position="89"/>
        <end position="114"/>
    </location>
</feature>
<proteinExistence type="inferred from homology"/>
<comment type="subcellular location">
    <subcellularLocation>
        <location evidence="1 7">Cell membrane</location>
        <topology evidence="1 7">Multi-pass membrane protein</topology>
    </subcellularLocation>
</comment>
<dbReference type="PANTHER" id="PTHR43386:SF23">
    <property type="entry name" value="ABC TRANSPORTER"/>
    <property type="match status" value="1"/>
</dbReference>
<sequence length="299" mass="32109">MTNHPGFMSAKGGLLLLWHAFRRDRAAVVSAGVLLLLVSAVLIGPLIYRTPIDQIDFGRAVLPPSWAHPFGTNDLGQDQLARILYGGRISLAVGVVAMLIAMTVGVLIGAIAGFYGHWLEGGLMRLTDIFLSLPQLPLALMVIYLFGDQARATFGPELGIFLLIVLVIGGLNWMAVARLVRAGFLSVKARTFVQAAIALGATPRRLIWSHILPNVIGPVIVAATLAVGNAIIAESTLSFLGLGFPPDVPTWGRMLYDAQNYIESAPYMVLFPGLAIFLTVLSINYVGDGLRDALDPKTR</sequence>
<accession>A0ABW6IGP3</accession>
<protein>
    <submittedName>
        <fullName evidence="9">ABC transporter permease</fullName>
    </submittedName>
</protein>
<dbReference type="Pfam" id="PF00528">
    <property type="entry name" value="BPD_transp_1"/>
    <property type="match status" value="1"/>
</dbReference>
<dbReference type="EMBL" id="JBHZOL010000086">
    <property type="protein sequence ID" value="MFE4107363.1"/>
    <property type="molecule type" value="Genomic_DNA"/>
</dbReference>
<feature type="transmembrane region" description="Helical" evidence="7">
    <location>
        <begin position="126"/>
        <end position="146"/>
    </location>
</feature>
<keyword evidence="6 7" id="KW-0472">Membrane</keyword>
<dbReference type="InterPro" id="IPR000515">
    <property type="entry name" value="MetI-like"/>
</dbReference>
<evidence type="ECO:0000313" key="10">
    <source>
        <dbReference type="Proteomes" id="UP001600165"/>
    </source>
</evidence>
<evidence type="ECO:0000256" key="7">
    <source>
        <dbReference type="RuleBase" id="RU363032"/>
    </source>
</evidence>
<feature type="transmembrane region" description="Helical" evidence="7">
    <location>
        <begin position="264"/>
        <end position="287"/>
    </location>
</feature>
<reference evidence="9 10" key="1">
    <citation type="submission" date="2024-10" db="EMBL/GenBank/DDBJ databases">
        <authorList>
            <person name="Ratan Roy A."/>
            <person name="Morales Sandoval P.H."/>
            <person name="De Los Santos Villalobos S."/>
            <person name="Chakraborty S."/>
            <person name="Mukherjee J."/>
        </authorList>
    </citation>
    <scope>NUCLEOTIDE SEQUENCE [LARGE SCALE GENOMIC DNA]</scope>
    <source>
        <strain evidence="9 10">S1</strain>
    </source>
</reference>
<keyword evidence="3" id="KW-1003">Cell membrane</keyword>
<keyword evidence="4 7" id="KW-0812">Transmembrane</keyword>
<feature type="transmembrane region" description="Helical" evidence="7">
    <location>
        <begin position="215"/>
        <end position="244"/>
    </location>
</feature>
<dbReference type="Proteomes" id="UP001600165">
    <property type="component" value="Unassembled WGS sequence"/>
</dbReference>
<organism evidence="9 10">
    <name type="scientific">Almyronema epifaneia S1</name>
    <dbReference type="NCBI Taxonomy" id="2991925"/>
    <lineage>
        <taxon>Bacteria</taxon>
        <taxon>Bacillati</taxon>
        <taxon>Cyanobacteriota</taxon>
        <taxon>Cyanophyceae</taxon>
        <taxon>Nodosilineales</taxon>
        <taxon>Nodosilineaceae</taxon>
        <taxon>Almyronema</taxon>
        <taxon>Almyronema epifaneia</taxon>
    </lineage>
</organism>
<dbReference type="CDD" id="cd06261">
    <property type="entry name" value="TM_PBP2"/>
    <property type="match status" value="1"/>
</dbReference>
<name>A0ABW6IGP3_9CYAN</name>
<dbReference type="Pfam" id="PF12911">
    <property type="entry name" value="OppC_N"/>
    <property type="match status" value="1"/>
</dbReference>
<dbReference type="PANTHER" id="PTHR43386">
    <property type="entry name" value="OLIGOPEPTIDE TRANSPORT SYSTEM PERMEASE PROTEIN APPC"/>
    <property type="match status" value="1"/>
</dbReference>
<dbReference type="InterPro" id="IPR025966">
    <property type="entry name" value="OppC_N"/>
</dbReference>